<organism evidence="1">
    <name type="scientific">marine sediment metagenome</name>
    <dbReference type="NCBI Taxonomy" id="412755"/>
    <lineage>
        <taxon>unclassified sequences</taxon>
        <taxon>metagenomes</taxon>
        <taxon>ecological metagenomes</taxon>
    </lineage>
</organism>
<reference evidence="1" key="1">
    <citation type="journal article" date="2015" name="Nature">
        <title>Complex archaea that bridge the gap between prokaryotes and eukaryotes.</title>
        <authorList>
            <person name="Spang A."/>
            <person name="Saw J.H."/>
            <person name="Jorgensen S.L."/>
            <person name="Zaremba-Niedzwiedzka K."/>
            <person name="Martijn J."/>
            <person name="Lind A.E."/>
            <person name="van Eijk R."/>
            <person name="Schleper C."/>
            <person name="Guy L."/>
            <person name="Ettema T.J."/>
        </authorList>
    </citation>
    <scope>NUCLEOTIDE SEQUENCE</scope>
</reference>
<accession>A0A0F9UQ72</accession>
<dbReference type="EMBL" id="LAZR01000084">
    <property type="protein sequence ID" value="KKN93794.1"/>
    <property type="molecule type" value="Genomic_DNA"/>
</dbReference>
<gene>
    <name evidence="1" type="ORF">LCGC14_0196270</name>
</gene>
<comment type="caution">
    <text evidence="1">The sequence shown here is derived from an EMBL/GenBank/DDBJ whole genome shotgun (WGS) entry which is preliminary data.</text>
</comment>
<evidence type="ECO:0000313" key="1">
    <source>
        <dbReference type="EMBL" id="KKN93794.1"/>
    </source>
</evidence>
<name>A0A0F9UQ72_9ZZZZ</name>
<protein>
    <submittedName>
        <fullName evidence="1">Uncharacterized protein</fullName>
    </submittedName>
</protein>
<sequence length="68" mass="7663">MTKKHKCPKCGSDDIVAAGALTVNLKTGKIHSIQTLTHFECLDCKFTEDWIPQDGSPIFSELEKEWLK</sequence>
<dbReference type="AlphaFoldDB" id="A0A0F9UQ72"/>
<proteinExistence type="predicted"/>